<feature type="compositionally biased region" description="Polar residues" evidence="8">
    <location>
        <begin position="1188"/>
        <end position="1197"/>
    </location>
</feature>
<evidence type="ECO:0000256" key="3">
    <source>
        <dbReference type="ARBA" id="ARBA00022927"/>
    </source>
</evidence>
<feature type="compositionally biased region" description="Polar residues" evidence="8">
    <location>
        <begin position="1205"/>
        <end position="1214"/>
    </location>
</feature>
<evidence type="ECO:0000256" key="1">
    <source>
        <dbReference type="ARBA" id="ARBA00009729"/>
    </source>
</evidence>
<feature type="region of interest" description="Disordered" evidence="8">
    <location>
        <begin position="1039"/>
        <end position="1228"/>
    </location>
</feature>
<protein>
    <recommendedName>
        <fullName evidence="6">Autophagy-related protein 11</fullName>
    </recommendedName>
</protein>
<dbReference type="PANTHER" id="PTHR13222:SF1">
    <property type="entry name" value="RB1-INDUCIBLE COILED-COIL PROTEIN 1"/>
    <property type="match status" value="1"/>
</dbReference>
<dbReference type="InterPro" id="IPR045326">
    <property type="entry name" value="ATG17-like_dom"/>
</dbReference>
<dbReference type="InterPro" id="IPR019460">
    <property type="entry name" value="Atg11_C"/>
</dbReference>
<feature type="domain" description="Autophagy-related protein 11 C-terminal" evidence="10">
    <location>
        <begin position="925"/>
        <end position="1035"/>
    </location>
</feature>
<feature type="domain" description="Autophagy protein ATG17-like" evidence="9">
    <location>
        <begin position="115"/>
        <end position="425"/>
    </location>
</feature>
<dbReference type="GO" id="GO:0000422">
    <property type="term" value="P:autophagy of mitochondrion"/>
    <property type="evidence" value="ECO:0007669"/>
    <property type="project" value="TreeGrafter"/>
</dbReference>
<dbReference type="GO" id="GO:0005774">
    <property type="term" value="C:vacuolar membrane"/>
    <property type="evidence" value="ECO:0007669"/>
    <property type="project" value="UniProtKB-SubCell"/>
</dbReference>
<keyword evidence="4 6" id="KW-0072">Autophagy</keyword>
<dbReference type="InterPro" id="IPR040040">
    <property type="entry name" value="ATG11"/>
</dbReference>
<dbReference type="PANTHER" id="PTHR13222">
    <property type="entry name" value="RB1-INDUCIBLE COILED-COIL"/>
    <property type="match status" value="1"/>
</dbReference>
<dbReference type="GO" id="GO:0015031">
    <property type="term" value="P:protein transport"/>
    <property type="evidence" value="ECO:0007669"/>
    <property type="project" value="UniProtKB-KW"/>
</dbReference>
<feature type="compositionally biased region" description="Polar residues" evidence="8">
    <location>
        <begin position="1105"/>
        <end position="1117"/>
    </location>
</feature>
<comment type="subcellular location">
    <subcellularLocation>
        <location evidence="6">Preautophagosomal structure membrane</location>
        <topology evidence="6">Peripheral membrane protein</topology>
    </subcellularLocation>
    <subcellularLocation>
        <location evidence="6">Vacuole membrane</location>
        <topology evidence="6">Peripheral membrane protein</topology>
    </subcellularLocation>
    <text evidence="6">During pexophagy, accumulates in the vacuolar membrane region, where the peroxisomes contact the vacuole.</text>
</comment>
<dbReference type="GO" id="GO:0034727">
    <property type="term" value="P:piecemeal microautophagy of the nucleus"/>
    <property type="evidence" value="ECO:0007669"/>
    <property type="project" value="TreeGrafter"/>
</dbReference>
<dbReference type="GO" id="GO:0061709">
    <property type="term" value="P:reticulophagy"/>
    <property type="evidence" value="ECO:0007669"/>
    <property type="project" value="TreeGrafter"/>
</dbReference>
<dbReference type="Pfam" id="PF10377">
    <property type="entry name" value="ATG11"/>
    <property type="match status" value="1"/>
</dbReference>
<gene>
    <name evidence="11" type="ORF">L210DRAFT_3403428</name>
</gene>
<evidence type="ECO:0000256" key="2">
    <source>
        <dbReference type="ARBA" id="ARBA00022448"/>
    </source>
</evidence>
<dbReference type="EMBL" id="WHUW01000015">
    <property type="protein sequence ID" value="KAF8439057.1"/>
    <property type="molecule type" value="Genomic_DNA"/>
</dbReference>
<comment type="similarity">
    <text evidence="1 6">Belongs to the ATG11 family.</text>
</comment>
<dbReference type="GO" id="GO:0000045">
    <property type="term" value="P:autophagosome assembly"/>
    <property type="evidence" value="ECO:0007669"/>
    <property type="project" value="UniProtKB-UniRule"/>
</dbReference>
<dbReference type="GO" id="GO:1990316">
    <property type="term" value="C:Atg1/ULK1 kinase complex"/>
    <property type="evidence" value="ECO:0007669"/>
    <property type="project" value="TreeGrafter"/>
</dbReference>
<evidence type="ECO:0000259" key="9">
    <source>
        <dbReference type="Pfam" id="PF04108"/>
    </source>
</evidence>
<evidence type="ECO:0000256" key="6">
    <source>
        <dbReference type="RuleBase" id="RU367075"/>
    </source>
</evidence>
<reference evidence="11" key="2">
    <citation type="journal article" date="2020" name="Nat. Commun.">
        <title>Large-scale genome sequencing of mycorrhizal fungi provides insights into the early evolution of symbiotic traits.</title>
        <authorList>
            <person name="Miyauchi S."/>
            <person name="Kiss E."/>
            <person name="Kuo A."/>
            <person name="Drula E."/>
            <person name="Kohler A."/>
            <person name="Sanchez-Garcia M."/>
            <person name="Morin E."/>
            <person name="Andreopoulos B."/>
            <person name="Barry K.W."/>
            <person name="Bonito G."/>
            <person name="Buee M."/>
            <person name="Carver A."/>
            <person name="Chen C."/>
            <person name="Cichocki N."/>
            <person name="Clum A."/>
            <person name="Culley D."/>
            <person name="Crous P.W."/>
            <person name="Fauchery L."/>
            <person name="Girlanda M."/>
            <person name="Hayes R.D."/>
            <person name="Keri Z."/>
            <person name="LaButti K."/>
            <person name="Lipzen A."/>
            <person name="Lombard V."/>
            <person name="Magnuson J."/>
            <person name="Maillard F."/>
            <person name="Murat C."/>
            <person name="Nolan M."/>
            <person name="Ohm R.A."/>
            <person name="Pangilinan J."/>
            <person name="Pereira M.F."/>
            <person name="Perotto S."/>
            <person name="Peter M."/>
            <person name="Pfister S."/>
            <person name="Riley R."/>
            <person name="Sitrit Y."/>
            <person name="Stielow J.B."/>
            <person name="Szollosi G."/>
            <person name="Zifcakova L."/>
            <person name="Stursova M."/>
            <person name="Spatafora J.W."/>
            <person name="Tedersoo L."/>
            <person name="Vaario L.M."/>
            <person name="Yamada A."/>
            <person name="Yan M."/>
            <person name="Wang P."/>
            <person name="Xu J."/>
            <person name="Bruns T."/>
            <person name="Baldrian P."/>
            <person name="Vilgalys R."/>
            <person name="Dunand C."/>
            <person name="Henrissat B."/>
            <person name="Grigoriev I.V."/>
            <person name="Hibbett D."/>
            <person name="Nagy L.G."/>
            <person name="Martin F.M."/>
        </authorList>
    </citation>
    <scope>NUCLEOTIDE SEQUENCE</scope>
    <source>
        <strain evidence="11">BED1</strain>
    </source>
</reference>
<feature type="coiled-coil region" evidence="7">
    <location>
        <begin position="538"/>
        <end position="716"/>
    </location>
</feature>
<dbReference type="GO" id="GO:1903599">
    <property type="term" value="P:positive regulation of autophagy of mitochondrion"/>
    <property type="evidence" value="ECO:0007669"/>
    <property type="project" value="UniProtKB-UniRule"/>
</dbReference>
<dbReference type="Proteomes" id="UP001194468">
    <property type="component" value="Unassembled WGS sequence"/>
</dbReference>
<keyword evidence="6" id="KW-0926">Vacuole</keyword>
<dbReference type="Pfam" id="PF04108">
    <property type="entry name" value="ATG17_like"/>
    <property type="match status" value="1"/>
</dbReference>
<evidence type="ECO:0000259" key="10">
    <source>
        <dbReference type="Pfam" id="PF10377"/>
    </source>
</evidence>
<keyword evidence="6" id="KW-0472">Membrane</keyword>
<evidence type="ECO:0000256" key="7">
    <source>
        <dbReference type="SAM" id="Coils"/>
    </source>
</evidence>
<evidence type="ECO:0000256" key="8">
    <source>
        <dbReference type="SAM" id="MobiDB-lite"/>
    </source>
</evidence>
<reference evidence="11" key="1">
    <citation type="submission" date="2019-10" db="EMBL/GenBank/DDBJ databases">
        <authorList>
            <consortium name="DOE Joint Genome Institute"/>
            <person name="Kuo A."/>
            <person name="Miyauchi S."/>
            <person name="Kiss E."/>
            <person name="Drula E."/>
            <person name="Kohler A."/>
            <person name="Sanchez-Garcia M."/>
            <person name="Andreopoulos B."/>
            <person name="Barry K.W."/>
            <person name="Bonito G."/>
            <person name="Buee M."/>
            <person name="Carver A."/>
            <person name="Chen C."/>
            <person name="Cichocki N."/>
            <person name="Clum A."/>
            <person name="Culley D."/>
            <person name="Crous P.W."/>
            <person name="Fauchery L."/>
            <person name="Girlanda M."/>
            <person name="Hayes R."/>
            <person name="Keri Z."/>
            <person name="LaButti K."/>
            <person name="Lipzen A."/>
            <person name="Lombard V."/>
            <person name="Magnuson J."/>
            <person name="Maillard F."/>
            <person name="Morin E."/>
            <person name="Murat C."/>
            <person name="Nolan M."/>
            <person name="Ohm R."/>
            <person name="Pangilinan J."/>
            <person name="Pereira M."/>
            <person name="Perotto S."/>
            <person name="Peter M."/>
            <person name="Riley R."/>
            <person name="Sitrit Y."/>
            <person name="Stielow B."/>
            <person name="Szollosi G."/>
            <person name="Zifcakova L."/>
            <person name="Stursova M."/>
            <person name="Spatafora J.W."/>
            <person name="Tedersoo L."/>
            <person name="Vaario L.-M."/>
            <person name="Yamada A."/>
            <person name="Yan M."/>
            <person name="Wang P."/>
            <person name="Xu J."/>
            <person name="Bruns T."/>
            <person name="Baldrian P."/>
            <person name="Vilgalys R."/>
            <person name="Henrissat B."/>
            <person name="Grigoriev I.V."/>
            <person name="Hibbett D."/>
            <person name="Nagy L.G."/>
            <person name="Martin F.M."/>
        </authorList>
    </citation>
    <scope>NUCLEOTIDE SEQUENCE</scope>
    <source>
        <strain evidence="11">BED1</strain>
    </source>
</reference>
<sequence>MIQICRAEDGESFQLNATLRDIERRGSLEHFLHQEIGVDQDAILAYLSDGTRLRTDNVRELVGAQDQTIYVFNKHYLDIEFPEVLRELRVEPPLQLPIEEALSATPPYKPSHLAAQYLRDAHVYLDYVTHTLATLHRQHEAIRIARSSLDFNTLDITDVFDGIAVIASRDLARQASLLTFVDADLDIINRVEVHVEFLSPTMRKAIEGGEKPRMLGTYVARDRMKLVADGCSRIHNDLRTQFSESEKAVRRLTAGAEVVRSTVANVKIIEDAEASGRRFHDALDKASEIAAALESPATNHDALMQELKQLDGVLRHEVEVMTCTKNDYTEQCVGALRRISTLNVDLVQLPIMLSQLQTKFRSKTNFSHIQRLHSMLYSYGATVIEIARRKEFARFFYQRAQSILEVMAKLSANERKRRQVYRGDVHGQLPFDTRGMDDPVPTIDFSPSGGKDSAYSLEREDVDAFLSVVHDVEEYARSSSDPAILDSVQETRFALEKLVQKMDNLEPGFDRIAERSLLSASRLSASRRKLTEADEMAFQELSEQLHNAEEAKAHLELTAQEERTALQKEIHRLKQDIHTVELAAQPERERADSLERELHQAKAQIESEVSARRILERRNLELAQDVEGQRRERVKALGDATEQARVADVLRQELAQVRAQSEEVKALKGKNAAEVSQLLETQTVTLRNLEDARLREEDLESQIRTARAENDEVHRLLKESNMEKDRLLRIQATEHDRMLRDHIAEADGDRAVLEHQFSELKEQLEDANRQLKEACANVDLTNADAMGLREELQRVELELREARHVEHLLLEDVTAGRVSQANLEQNLENSGRLLAQMLDVAIAFRNAHSKALSMVRAYTTHPNAKQSQHLNGHPVVESALPPPPPLRHDVIMEEPSPIDPSDPVGALEHLRAFDHDHFLDAVAKTGTVIRKWQKQCKEYRERAKGKISFRNFAKGDLALFLPTRNSVSKPWAAFNVSFPHYFLLATGHLAEQLKTREWIVARITSITERVVDQKDPTSNPYGLGDGIKYYMLEVEDWTQSSQNNKRRPNSRKVSAVSDPESERKSTLATSEQPPIPSGPPQAQVEDSFSATLPPTSHLFPARPRANSTPSAGPSSLSRLLAQASPEPSEEPTSVVVPLSKAEAPTLPPNSDRESSPSPLPQLPPSSPSLLSKGVAPSSPLIPPPVGSIPSQPRTSSPLRPGSRASRLSTTSRISSARPPTLATVTSSPVAVKAAATTALTEPTFSAVPLSSEPTLLTGPPSLSESLSDGMSQLLIHRRRTASYHVARASPLGSGSSAGGLPGALPHTQTYAQLPQPTASSTLATFASNWVVPFGRRKKTDTAIIPTPSSPSLMEASIGTSNGQVYYDAPSGSVQSKSKDVSASEMLKRL</sequence>
<keyword evidence="12" id="KW-1185">Reference proteome</keyword>
<keyword evidence="2 6" id="KW-0813">Transport</keyword>
<dbReference type="GO" id="GO:0034045">
    <property type="term" value="C:phagophore assembly site membrane"/>
    <property type="evidence" value="ECO:0007669"/>
    <property type="project" value="UniProtKB-SubCell"/>
</dbReference>
<feature type="compositionally biased region" description="Basic and acidic residues" evidence="8">
    <location>
        <begin position="1376"/>
        <end position="1389"/>
    </location>
</feature>
<evidence type="ECO:0000313" key="12">
    <source>
        <dbReference type="Proteomes" id="UP001194468"/>
    </source>
</evidence>
<feature type="compositionally biased region" description="Pro residues" evidence="8">
    <location>
        <begin position="1157"/>
        <end position="1166"/>
    </location>
</feature>
<dbReference type="GO" id="GO:0019901">
    <property type="term" value="F:protein kinase binding"/>
    <property type="evidence" value="ECO:0007669"/>
    <property type="project" value="TreeGrafter"/>
</dbReference>
<evidence type="ECO:0000313" key="11">
    <source>
        <dbReference type="EMBL" id="KAF8439057.1"/>
    </source>
</evidence>
<organism evidence="11 12">
    <name type="scientific">Boletus edulis BED1</name>
    <dbReference type="NCBI Taxonomy" id="1328754"/>
    <lineage>
        <taxon>Eukaryota</taxon>
        <taxon>Fungi</taxon>
        <taxon>Dikarya</taxon>
        <taxon>Basidiomycota</taxon>
        <taxon>Agaricomycotina</taxon>
        <taxon>Agaricomycetes</taxon>
        <taxon>Agaricomycetidae</taxon>
        <taxon>Boletales</taxon>
        <taxon>Boletineae</taxon>
        <taxon>Boletaceae</taxon>
        <taxon>Boletoideae</taxon>
        <taxon>Boletus</taxon>
    </lineage>
</organism>
<feature type="compositionally biased region" description="Polar residues" evidence="8">
    <location>
        <begin position="1084"/>
        <end position="1094"/>
    </location>
</feature>
<feature type="region of interest" description="Disordered" evidence="8">
    <location>
        <begin position="1369"/>
        <end position="1389"/>
    </location>
</feature>
<keyword evidence="3 6" id="KW-0653">Protein transport</keyword>
<proteinExistence type="inferred from homology"/>
<accession>A0AAD4BTN3</accession>
<keyword evidence="5 7" id="KW-0175">Coiled coil</keyword>
<comment type="function">
    <text evidence="6">Involved in cytoplasm to vacuole transport (Cvt), pexophagy, mitophagy and nucleophagy. Recruits mitochondria for their selective degradation via autophagy (mitophagy) during starvation. Works as scaffold proteins that recruit ATG proteins to the pre-autophagosome (PAS), the site of vesicle/autophagosome formation. Required for the Cvt vesicles completion.</text>
</comment>
<evidence type="ECO:0000256" key="5">
    <source>
        <dbReference type="ARBA" id="ARBA00023054"/>
    </source>
</evidence>
<evidence type="ECO:0000256" key="4">
    <source>
        <dbReference type="ARBA" id="ARBA00023006"/>
    </source>
</evidence>
<feature type="coiled-coil region" evidence="7">
    <location>
        <begin position="743"/>
        <end position="805"/>
    </location>
</feature>
<dbReference type="GO" id="GO:0060090">
    <property type="term" value="F:molecular adaptor activity"/>
    <property type="evidence" value="ECO:0007669"/>
    <property type="project" value="TreeGrafter"/>
</dbReference>
<comment type="caution">
    <text evidence="11">The sequence shown here is derived from an EMBL/GenBank/DDBJ whole genome shotgun (WGS) entry which is preliminary data.</text>
</comment>
<comment type="subunit">
    <text evidence="6">Homodimer.</text>
</comment>
<name>A0AAD4BTN3_BOLED</name>
<dbReference type="GO" id="GO:0034517">
    <property type="term" value="P:ribophagy"/>
    <property type="evidence" value="ECO:0007669"/>
    <property type="project" value="TreeGrafter"/>
</dbReference>